<dbReference type="EMBL" id="JAJNBZ010000072">
    <property type="protein sequence ID" value="MCE5173709.1"/>
    <property type="molecule type" value="Genomic_DNA"/>
</dbReference>
<keyword evidence="2" id="KW-1185">Reference proteome</keyword>
<organism evidence="1 2">
    <name type="scientific">Paenibacillus profundus</name>
    <dbReference type="NCBI Taxonomy" id="1173085"/>
    <lineage>
        <taxon>Bacteria</taxon>
        <taxon>Bacillati</taxon>
        <taxon>Bacillota</taxon>
        <taxon>Bacilli</taxon>
        <taxon>Bacillales</taxon>
        <taxon>Paenibacillaceae</taxon>
        <taxon>Paenibacillus</taxon>
    </lineage>
</organism>
<gene>
    <name evidence="1" type="ORF">LQV63_31275</name>
</gene>
<evidence type="ECO:0000313" key="2">
    <source>
        <dbReference type="Proteomes" id="UP001199916"/>
    </source>
</evidence>
<dbReference type="Proteomes" id="UP001199916">
    <property type="component" value="Unassembled WGS sequence"/>
</dbReference>
<reference evidence="1 2" key="1">
    <citation type="submission" date="2021-11" db="EMBL/GenBank/DDBJ databases">
        <title>Draft genome sequence of Paenibacillus profundus YoMME, a new Gram-positive bacteria with exoelectrogenic properties.</title>
        <authorList>
            <person name="Hubenova Y."/>
            <person name="Hubenova E."/>
            <person name="Manasiev Y."/>
            <person name="Peykov S."/>
            <person name="Mitov M."/>
        </authorList>
    </citation>
    <scope>NUCLEOTIDE SEQUENCE [LARGE SCALE GENOMIC DNA]</scope>
    <source>
        <strain evidence="1 2">YoMME</strain>
    </source>
</reference>
<proteinExistence type="predicted"/>
<dbReference type="RefSeq" id="WP_233699605.1">
    <property type="nucleotide sequence ID" value="NZ_JAJNBZ010000072.1"/>
</dbReference>
<comment type="caution">
    <text evidence="1">The sequence shown here is derived from an EMBL/GenBank/DDBJ whole genome shotgun (WGS) entry which is preliminary data.</text>
</comment>
<evidence type="ECO:0000313" key="1">
    <source>
        <dbReference type="EMBL" id="MCE5173709.1"/>
    </source>
</evidence>
<accession>A0ABS8YVQ9</accession>
<protein>
    <submittedName>
        <fullName evidence="1">Uncharacterized protein</fullName>
    </submittedName>
</protein>
<name>A0ABS8YVQ9_9BACL</name>
<sequence length="224" mass="25946">MDKQSYARYLLHLMDEEVDSEDAVIEEDALYGYFQMYMPSGKGVEATFEPLKDGDAYLQQIVRIYEMLDPEDFGGETVPGYFNSKTKEVPEDVLKGHGEQLIKGLKELLDEFAEWDGTAEAAAYLSGIEEVQLLPHGKIDTIRQSYDPDVYEALFEVVSEHKDYDEPIEMLDEAYYSIACDYWISYYLQWHRYGLKGDPFAPYFELYRLGYSALFSEHKLYIGS</sequence>